<dbReference type="KEGG" id="sscu:CEP64_04335"/>
<name>A0AAI8GTI6_MAMSC</name>
<dbReference type="AlphaFoldDB" id="A0AAI8GTI6"/>
<proteinExistence type="predicted"/>
<keyword evidence="1" id="KW-0472">Membrane</keyword>
<keyword evidence="1" id="KW-0812">Transmembrane</keyword>
<dbReference type="EMBL" id="CP022046">
    <property type="protein sequence ID" value="ASE33824.1"/>
    <property type="molecule type" value="Genomic_DNA"/>
</dbReference>
<dbReference type="RefSeq" id="WP_078355930.1">
    <property type="nucleotide sequence ID" value="NZ_CP022046.2"/>
</dbReference>
<protein>
    <submittedName>
        <fullName evidence="2">Uncharacterized protein</fullName>
    </submittedName>
</protein>
<evidence type="ECO:0000313" key="2">
    <source>
        <dbReference type="EMBL" id="ASE33824.1"/>
    </source>
</evidence>
<keyword evidence="1" id="KW-1133">Transmembrane helix</keyword>
<accession>A0AAI8GTI6</accession>
<organism evidence="2 3">
    <name type="scientific">Mammaliicoccus sciuri</name>
    <name type="common">Staphylococcus sciuri</name>
    <dbReference type="NCBI Taxonomy" id="1296"/>
    <lineage>
        <taxon>Bacteria</taxon>
        <taxon>Bacillati</taxon>
        <taxon>Bacillota</taxon>
        <taxon>Bacilli</taxon>
        <taxon>Bacillales</taxon>
        <taxon>Staphylococcaceae</taxon>
        <taxon>Mammaliicoccus</taxon>
    </lineage>
</organism>
<evidence type="ECO:0000313" key="3">
    <source>
        <dbReference type="Proteomes" id="UP000197058"/>
    </source>
</evidence>
<feature type="transmembrane region" description="Helical" evidence="1">
    <location>
        <begin position="75"/>
        <end position="101"/>
    </location>
</feature>
<dbReference type="Proteomes" id="UP000197058">
    <property type="component" value="Chromosome"/>
</dbReference>
<sequence>MNNEQYKSIVYKKLWFINKKEKNLAHEKLNHHADKNLIDKYGKPSKFVNEFVEKEIIDKATPPSSLYKVITLGGLLFGNVLMAGILITAALLILGTFTLYFTKPIGEALTLQALYLVLGIVLFYIGYKGIKWVNAFFTRRLLIARRFKEFS</sequence>
<gene>
    <name evidence="2" type="ORF">CEP64_04335</name>
</gene>
<evidence type="ECO:0000256" key="1">
    <source>
        <dbReference type="SAM" id="Phobius"/>
    </source>
</evidence>
<feature type="transmembrane region" description="Helical" evidence="1">
    <location>
        <begin position="113"/>
        <end position="130"/>
    </location>
</feature>
<reference evidence="3" key="1">
    <citation type="submission" date="2017-06" db="EMBL/GenBank/DDBJ databases">
        <title>FDA dAtabase for Regulatory Grade micrObial Sequences (FDA-ARGOS): Supporting development and validation of Infectious Disease Dx tests.</title>
        <authorList>
            <person name="Goldberg B."/>
            <person name="Campos J."/>
            <person name="Tallon L."/>
            <person name="Sadzewicz L."/>
            <person name="Sengamalay N."/>
            <person name="Ott S."/>
            <person name="Godinez A."/>
            <person name="Nagaraj S."/>
            <person name="Vavikolanu K."/>
            <person name="Nadendla S."/>
            <person name="George J."/>
            <person name="Geyer C."/>
            <person name="Sichtig H."/>
        </authorList>
    </citation>
    <scope>NUCLEOTIDE SEQUENCE [LARGE SCALE GENOMIC DNA]</scope>
    <source>
        <strain evidence="3">FDAARGOS_285</strain>
    </source>
</reference>